<evidence type="ECO:0000313" key="6">
    <source>
        <dbReference type="EMBL" id="KAJ8904560.1"/>
    </source>
</evidence>
<evidence type="ECO:0000256" key="3">
    <source>
        <dbReference type="ARBA" id="ARBA00022801"/>
    </source>
</evidence>
<dbReference type="GO" id="GO:0046872">
    <property type="term" value="F:metal ion binding"/>
    <property type="evidence" value="ECO:0007669"/>
    <property type="project" value="UniProtKB-KW"/>
</dbReference>
<dbReference type="Gene3D" id="3.40.630.10">
    <property type="entry name" value="Zn peptidases"/>
    <property type="match status" value="1"/>
</dbReference>
<comment type="caution">
    <text evidence="6">The sequence shown here is derived from an EMBL/GenBank/DDBJ whole genome shotgun (WGS) entry which is preliminary data.</text>
</comment>
<keyword evidence="2" id="KW-0479">Metal-binding</keyword>
<feature type="transmembrane region" description="Helical" evidence="4">
    <location>
        <begin position="21"/>
        <end position="38"/>
    </location>
</feature>
<dbReference type="Proteomes" id="UP001157974">
    <property type="component" value="Unassembled WGS sequence"/>
</dbReference>
<sequence length="516" mass="55846">MARGGNSFLRRNEPRSAGGKRLVWMLLVIVTSFLMLSFRRLAGGSDFQPGSSRVTVENDINKVLGLIDSKQDELIKWLSDAVRIQSVSVGEMRNNSGLDSAREFYINLAKRVGLDEIKVAGSNPGTVLAKRRGQASKSVLVYVHWDVQPAANGQGGWDHDPFDAQVQGDRLFGRGVSDDKAAAIGWLWVLEQFNKAGVPLSVDIRIMAEGEEEIGSPQLKQVVDMESLEGGFLSGVKYMMVSDGSFVSDRPCVVQGTRGVVHFYVSVSGASRDLHSGTFGGGVYEPLSEMSMLMTSLSDGKGTVMVEGFNEIKYPRIDREELKQFGLDVSAWERQAGTEKATTRVPEALLERVWGSPSVSVHGIRSSADFEAAAISGNANAHFSIRIPAGMNPDEVAEATVRHLTSKFEAFKTPNKLEINVAQKAPGFSVQAGSQLHAAISRAVKRARNVGPENARLGGAIPVAAFLSTANPESEVLVLPIGGRADNAHGHESISRQDLHYGTRTFALILDELSRL</sequence>
<dbReference type="AlphaFoldDB" id="A0AAV8UPU2"/>
<evidence type="ECO:0000256" key="4">
    <source>
        <dbReference type="SAM" id="Phobius"/>
    </source>
</evidence>
<dbReference type="Pfam" id="PF07687">
    <property type="entry name" value="M20_dimer"/>
    <property type="match status" value="1"/>
</dbReference>
<dbReference type="SUPFAM" id="SSF53187">
    <property type="entry name" value="Zn-dependent exopeptidases"/>
    <property type="match status" value="1"/>
</dbReference>
<evidence type="ECO:0000256" key="1">
    <source>
        <dbReference type="ARBA" id="ARBA00022670"/>
    </source>
</evidence>
<dbReference type="InterPro" id="IPR051458">
    <property type="entry name" value="Cyt/Met_Dipeptidase"/>
</dbReference>
<evidence type="ECO:0000256" key="2">
    <source>
        <dbReference type="ARBA" id="ARBA00022723"/>
    </source>
</evidence>
<reference evidence="6 7" key="1">
    <citation type="journal article" date="2023" name="Nat. Commun.">
        <title>Origin of minicircular mitochondrial genomes in red algae.</title>
        <authorList>
            <person name="Lee Y."/>
            <person name="Cho C.H."/>
            <person name="Lee Y.M."/>
            <person name="Park S.I."/>
            <person name="Yang J.H."/>
            <person name="West J.A."/>
            <person name="Bhattacharya D."/>
            <person name="Yoon H.S."/>
        </authorList>
    </citation>
    <scope>NUCLEOTIDE SEQUENCE [LARGE SCALE GENOMIC DNA]</scope>
    <source>
        <strain evidence="6 7">CCMP1338</strain>
        <tissue evidence="6">Whole cell</tissue>
    </source>
</reference>
<evidence type="ECO:0000259" key="5">
    <source>
        <dbReference type="Pfam" id="PF07687"/>
    </source>
</evidence>
<keyword evidence="4" id="KW-0472">Membrane</keyword>
<dbReference type="InterPro" id="IPR011650">
    <property type="entry name" value="Peptidase_M20_dimer"/>
</dbReference>
<gene>
    <name evidence="6" type="ORF">NDN08_001078</name>
</gene>
<dbReference type="GO" id="GO:0008233">
    <property type="term" value="F:peptidase activity"/>
    <property type="evidence" value="ECO:0007669"/>
    <property type="project" value="UniProtKB-KW"/>
</dbReference>
<keyword evidence="4" id="KW-1133">Transmembrane helix</keyword>
<keyword evidence="1" id="KW-0645">Protease</keyword>
<protein>
    <recommendedName>
        <fullName evidence="5">Peptidase M20 dimerisation domain-containing protein</fullName>
    </recommendedName>
</protein>
<accession>A0AAV8UPU2</accession>
<dbReference type="Pfam" id="PF01546">
    <property type="entry name" value="Peptidase_M20"/>
    <property type="match status" value="1"/>
</dbReference>
<keyword evidence="3" id="KW-0378">Hydrolase</keyword>
<dbReference type="EMBL" id="JAMWBK010000005">
    <property type="protein sequence ID" value="KAJ8904560.1"/>
    <property type="molecule type" value="Genomic_DNA"/>
</dbReference>
<proteinExistence type="predicted"/>
<dbReference type="Gene3D" id="3.30.70.360">
    <property type="match status" value="1"/>
</dbReference>
<dbReference type="PANTHER" id="PTHR43270">
    <property type="entry name" value="BETA-ALA-HIS DIPEPTIDASE"/>
    <property type="match status" value="1"/>
</dbReference>
<organism evidence="6 7">
    <name type="scientific">Rhodosorus marinus</name>
    <dbReference type="NCBI Taxonomy" id="101924"/>
    <lineage>
        <taxon>Eukaryota</taxon>
        <taxon>Rhodophyta</taxon>
        <taxon>Stylonematophyceae</taxon>
        <taxon>Stylonematales</taxon>
        <taxon>Stylonemataceae</taxon>
        <taxon>Rhodosorus</taxon>
    </lineage>
</organism>
<feature type="domain" description="Peptidase M20 dimerisation" evidence="5">
    <location>
        <begin position="256"/>
        <end position="408"/>
    </location>
</feature>
<keyword evidence="4" id="KW-0812">Transmembrane</keyword>
<dbReference type="PANTHER" id="PTHR43270:SF4">
    <property type="entry name" value="CARNOSINE DIPEPTIDASE 2, ISOFORM A"/>
    <property type="match status" value="1"/>
</dbReference>
<name>A0AAV8UPU2_9RHOD</name>
<evidence type="ECO:0000313" key="7">
    <source>
        <dbReference type="Proteomes" id="UP001157974"/>
    </source>
</evidence>
<dbReference type="GO" id="GO:0006508">
    <property type="term" value="P:proteolysis"/>
    <property type="evidence" value="ECO:0007669"/>
    <property type="project" value="UniProtKB-KW"/>
</dbReference>
<dbReference type="InterPro" id="IPR002933">
    <property type="entry name" value="Peptidase_M20"/>
</dbReference>
<keyword evidence="7" id="KW-1185">Reference proteome</keyword>